<evidence type="ECO:0008006" key="6">
    <source>
        <dbReference type="Google" id="ProtNLM"/>
    </source>
</evidence>
<evidence type="ECO:0000259" key="2">
    <source>
        <dbReference type="Pfam" id="PF14111"/>
    </source>
</evidence>
<dbReference type="Pfam" id="PF14392">
    <property type="entry name" value="zf-CCHC_4"/>
    <property type="match status" value="1"/>
</dbReference>
<dbReference type="EMBL" id="CM010633">
    <property type="protein sequence ID" value="RID58644.1"/>
    <property type="molecule type" value="Genomic_DNA"/>
</dbReference>
<gene>
    <name evidence="4" type="ORF">BRARA_F01928</name>
</gene>
<accession>A0A397Z3D1</accession>
<dbReference type="InterPro" id="IPR025836">
    <property type="entry name" value="Zn_knuckle_CX2CX4HX4C"/>
</dbReference>
<dbReference type="AlphaFoldDB" id="A0A397Z3D1"/>
<proteinExistence type="predicted"/>
<dbReference type="InterPro" id="IPR025558">
    <property type="entry name" value="DUF4283"/>
</dbReference>
<evidence type="ECO:0000259" key="3">
    <source>
        <dbReference type="Pfam" id="PF14392"/>
    </source>
</evidence>
<feature type="compositionally biased region" description="Acidic residues" evidence="1">
    <location>
        <begin position="228"/>
        <end position="253"/>
    </location>
</feature>
<dbReference type="InterPro" id="IPR040256">
    <property type="entry name" value="At4g02000-like"/>
</dbReference>
<dbReference type="PANTHER" id="PTHR31286:SF162">
    <property type="entry name" value="DUF4283 DOMAIN-CONTAINING PROTEIN-RELATED"/>
    <property type="match status" value="1"/>
</dbReference>
<evidence type="ECO:0000256" key="1">
    <source>
        <dbReference type="SAM" id="MobiDB-lite"/>
    </source>
</evidence>
<protein>
    <recommendedName>
        <fullName evidence="6">DUF4283 domain-containing protein</fullName>
    </recommendedName>
</protein>
<dbReference type="PANTHER" id="PTHR31286">
    <property type="entry name" value="GLYCINE-RICH CELL WALL STRUCTURAL PROTEIN 1.8-LIKE"/>
    <property type="match status" value="1"/>
</dbReference>
<reference evidence="4 5" key="1">
    <citation type="submission" date="2018-06" db="EMBL/GenBank/DDBJ databases">
        <title>WGS assembly of Brassica rapa FPsc.</title>
        <authorList>
            <person name="Bowman J."/>
            <person name="Kohchi T."/>
            <person name="Yamato K."/>
            <person name="Jenkins J."/>
            <person name="Shu S."/>
            <person name="Ishizaki K."/>
            <person name="Yamaoka S."/>
            <person name="Nishihama R."/>
            <person name="Nakamura Y."/>
            <person name="Berger F."/>
            <person name="Adam C."/>
            <person name="Aki S."/>
            <person name="Althoff F."/>
            <person name="Araki T."/>
            <person name="Arteaga-Vazquez M."/>
            <person name="Balasubrmanian S."/>
            <person name="Bauer D."/>
            <person name="Boehm C."/>
            <person name="Briginshaw L."/>
            <person name="Caballero-Perez J."/>
            <person name="Catarino B."/>
            <person name="Chen F."/>
            <person name="Chiyoda S."/>
            <person name="Chovatia M."/>
            <person name="Davies K."/>
            <person name="Delmans M."/>
            <person name="Demura T."/>
            <person name="Dierschke T."/>
            <person name="Dolan L."/>
            <person name="Dorantes-Acosta A."/>
            <person name="Eklund D."/>
            <person name="Florent S."/>
            <person name="Flores-Sandoval E."/>
            <person name="Fujiyama A."/>
            <person name="Fukuzawa H."/>
            <person name="Galik B."/>
            <person name="Grimanelli D."/>
            <person name="Grimwood J."/>
            <person name="Grossniklaus U."/>
            <person name="Hamada T."/>
            <person name="Haseloff J."/>
            <person name="Hetherington A."/>
            <person name="Higo A."/>
            <person name="Hirakawa Y."/>
            <person name="Hundley H."/>
            <person name="Ikeda Y."/>
            <person name="Inoue K."/>
            <person name="Inoue S."/>
            <person name="Ishida S."/>
            <person name="Jia Q."/>
            <person name="Kakita M."/>
            <person name="Kanazawa T."/>
            <person name="Kawai Y."/>
            <person name="Kawashima T."/>
            <person name="Kennedy M."/>
            <person name="Kinose K."/>
            <person name="Kinoshita T."/>
            <person name="Kohara Y."/>
            <person name="Koide E."/>
            <person name="Komatsu K."/>
            <person name="Kopischke S."/>
            <person name="Kubo M."/>
            <person name="Kyozuka J."/>
            <person name="Lagercrantz U."/>
            <person name="Lin S."/>
            <person name="Lindquist E."/>
            <person name="Lipzen A."/>
            <person name="Lu C."/>
            <person name="Luna E."/>
            <person name="Martienssen R."/>
            <person name="Minamino N."/>
            <person name="Mizutani M."/>
            <person name="Mizutani M."/>
            <person name="Mochizuki N."/>
            <person name="Monte I."/>
            <person name="Mosher R."/>
            <person name="Nagasaki H."/>
            <person name="Nakagami H."/>
            <person name="Naramoto S."/>
            <person name="Nishitani K."/>
            <person name="Ohtani M."/>
            <person name="Okamoto T."/>
            <person name="Okumura M."/>
            <person name="Phillips J."/>
            <person name="Pollak B."/>
            <person name="Reinders A."/>
            <person name="Roevekamp M."/>
            <person name="Sano R."/>
            <person name="Sawa S."/>
            <person name="Schmid M."/>
            <person name="Shirakawa M."/>
            <person name="Solano R."/>
            <person name="Spunde A."/>
            <person name="Suetsugu N."/>
            <person name="Sugano S."/>
            <person name="Sugiyama A."/>
            <person name="Sun R."/>
            <person name="Suzuki Y."/>
            <person name="Takenaka M."/>
            <person name="Takezawa D."/>
            <person name="Tomogane H."/>
            <person name="Tsuzuki M."/>
            <person name="Ueda T."/>
            <person name="Umeda M."/>
            <person name="Ward J."/>
            <person name="Watanabe Y."/>
            <person name="Yazaki K."/>
            <person name="Yokoyama R."/>
            <person name="Yoshitake Y."/>
            <person name="Yotsui I."/>
            <person name="Zachgo S."/>
            <person name="Schmutz J."/>
        </authorList>
    </citation>
    <scope>NUCLEOTIDE SEQUENCE [LARGE SCALE GENOMIC DNA]</scope>
    <source>
        <strain evidence="5">cv. B-3</strain>
    </source>
</reference>
<organism evidence="4 5">
    <name type="scientific">Brassica campestris</name>
    <name type="common">Field mustard</name>
    <dbReference type="NCBI Taxonomy" id="3711"/>
    <lineage>
        <taxon>Eukaryota</taxon>
        <taxon>Viridiplantae</taxon>
        <taxon>Streptophyta</taxon>
        <taxon>Embryophyta</taxon>
        <taxon>Tracheophyta</taxon>
        <taxon>Spermatophyta</taxon>
        <taxon>Magnoliopsida</taxon>
        <taxon>eudicotyledons</taxon>
        <taxon>Gunneridae</taxon>
        <taxon>Pentapetalae</taxon>
        <taxon>rosids</taxon>
        <taxon>malvids</taxon>
        <taxon>Brassicales</taxon>
        <taxon>Brassicaceae</taxon>
        <taxon>Brassiceae</taxon>
        <taxon>Brassica</taxon>
    </lineage>
</organism>
<sequence length="386" mass="43513">MAENIRRGMQNINLGAEDPPVQLPANVVNEAAAGSRFVLIGRPTIPRRQNIRSIIATLPRNWGHVGVYGRLVEGRRFQFVFPSEEALEMVLRRGPWAFADRMLILERWTPNFNPLMLNFIPFWIQIRGIPFQFMSQDVVIHIGRALGMYIEVDYNADAAARRDYARVRVNWDVDEPLRFQRQFQFTAGINTLLPLTYERLRGFCEICGRLTHDSGACLIQNGGIPQDGGDDDSESDNEEVNEDERNEAVDVEQEGIGNVPEEQVEGREDLMEEAEEEDDLWNGHTLPNLYSDELNTEEMFNPINPFVDGYDGREGLKRKAWMAEADHNKSKFSSVEKGESSGARSVKRKTRGDVTLEETTFSAATEDEADTTVGGAVGPEPPLPPS</sequence>
<dbReference type="Pfam" id="PF14111">
    <property type="entry name" value="DUF4283"/>
    <property type="match status" value="1"/>
</dbReference>
<feature type="domain" description="DUF4283" evidence="2">
    <location>
        <begin position="38"/>
        <end position="114"/>
    </location>
</feature>
<feature type="region of interest" description="Disordered" evidence="1">
    <location>
        <begin position="221"/>
        <end position="267"/>
    </location>
</feature>
<dbReference type="Proteomes" id="UP000264353">
    <property type="component" value="Chromosome A6"/>
</dbReference>
<feature type="region of interest" description="Disordered" evidence="1">
    <location>
        <begin position="327"/>
        <end position="386"/>
    </location>
</feature>
<evidence type="ECO:0000313" key="5">
    <source>
        <dbReference type="Proteomes" id="UP000264353"/>
    </source>
</evidence>
<feature type="domain" description="Zinc knuckle CX2CX4HX4C" evidence="3">
    <location>
        <begin position="171"/>
        <end position="218"/>
    </location>
</feature>
<feature type="compositionally biased region" description="Basic and acidic residues" evidence="1">
    <location>
        <begin position="327"/>
        <end position="339"/>
    </location>
</feature>
<name>A0A397Z3D1_BRACM</name>
<evidence type="ECO:0000313" key="4">
    <source>
        <dbReference type="EMBL" id="RID58644.1"/>
    </source>
</evidence>